<sequence>MTPPTIRRRDAVGASDAEPTRAFDRDTSRAQRRGAARDLDQTLWDLTRAVELGDGLVEDAALAPARTVLTRAGERRRIAPGVTVVALLGATGSGKSSLFNALTGATIARTAVTRPTTTKPLAALPAGASGPVTDRVSDLLDWLGVDERVQLENDTGMGGATVLLDLPDVDSDEVAHREIATRLAGLVDVLVWVLDPEKYADAVLHRDFIAPMAAHAEVAIVALNQVDRLDPASREAVTADLARLLAEEGLAGARVEAVSARTGEGVPALRERIGVVAATARAAEDRLAADVRTAADVLWRELALDETTRALPADVESAWTDLRAAAARAAGVDAVASAVAGSTAQHASRCVGWVPVRWVGRFRKDPLRALHLGADVVRGRLPEPTARVGDTASGRGTAGSDLLVEPAARTSVQTGAVAGGVLRSAAHTTAVRMTGDLPGQAEADVVARSDERAAALGDALDSAVARTDLEQRRVPGWWRAANWLQWICAATALVGAAWLLVVHLVATYVLMREPDPPRLGELPWPVVLLLGGLLLGAVLAGIGTLLARVTVRRREARVRERLRASTDAVVDERLIEPLRADLTRWNDLAEALSRLR</sequence>
<dbReference type="STRING" id="111015.AXF14_10290"/>
<dbReference type="GO" id="GO:0000028">
    <property type="term" value="P:ribosomal small subunit assembly"/>
    <property type="evidence" value="ECO:0007669"/>
    <property type="project" value="TreeGrafter"/>
</dbReference>
<feature type="transmembrane region" description="Helical" evidence="2">
    <location>
        <begin position="526"/>
        <end position="551"/>
    </location>
</feature>
<keyword evidence="5" id="KW-1185">Reference proteome</keyword>
<dbReference type="OrthoDB" id="974105at2"/>
<keyword evidence="2" id="KW-0812">Transmembrane</keyword>
<dbReference type="InterPro" id="IPR005662">
    <property type="entry name" value="GTPase_Era-like"/>
</dbReference>
<dbReference type="RefSeq" id="WP_067943010.1">
    <property type="nucleotide sequence ID" value="NZ_CP014228.1"/>
</dbReference>
<name>A0A0X8JFX6_ACTRD</name>
<evidence type="ECO:0000259" key="3">
    <source>
        <dbReference type="Pfam" id="PF01926"/>
    </source>
</evidence>
<dbReference type="GO" id="GO:0043024">
    <property type="term" value="F:ribosomal small subunit binding"/>
    <property type="evidence" value="ECO:0007669"/>
    <property type="project" value="TreeGrafter"/>
</dbReference>
<evidence type="ECO:0000313" key="4">
    <source>
        <dbReference type="EMBL" id="AMD87896.1"/>
    </source>
</evidence>
<dbReference type="PANTHER" id="PTHR42698:SF1">
    <property type="entry name" value="GTPASE ERA, MITOCHONDRIAL"/>
    <property type="match status" value="1"/>
</dbReference>
<gene>
    <name evidence="4" type="ORF">AXF14_10290</name>
</gene>
<dbReference type="KEGG" id="ard:AXF14_10290"/>
<protein>
    <submittedName>
        <fullName evidence="4">dGTPase</fullName>
    </submittedName>
</protein>
<dbReference type="AlphaFoldDB" id="A0A0X8JFX6"/>
<dbReference type="InterPro" id="IPR027417">
    <property type="entry name" value="P-loop_NTPase"/>
</dbReference>
<dbReference type="Pfam" id="PF01926">
    <property type="entry name" value="MMR_HSR1"/>
    <property type="match status" value="1"/>
</dbReference>
<feature type="region of interest" description="Disordered" evidence="1">
    <location>
        <begin position="1"/>
        <end position="34"/>
    </location>
</feature>
<dbReference type="SUPFAM" id="SSF52540">
    <property type="entry name" value="P-loop containing nucleoside triphosphate hydrolases"/>
    <property type="match status" value="1"/>
</dbReference>
<evidence type="ECO:0000313" key="5">
    <source>
        <dbReference type="Proteomes" id="UP000065220"/>
    </source>
</evidence>
<dbReference type="GO" id="GO:0005829">
    <property type="term" value="C:cytosol"/>
    <property type="evidence" value="ECO:0007669"/>
    <property type="project" value="TreeGrafter"/>
</dbReference>
<accession>A0A0X8JFX6</accession>
<dbReference type="GO" id="GO:0005525">
    <property type="term" value="F:GTP binding"/>
    <property type="evidence" value="ECO:0007669"/>
    <property type="project" value="InterPro"/>
</dbReference>
<feature type="transmembrane region" description="Helical" evidence="2">
    <location>
        <begin position="483"/>
        <end position="506"/>
    </location>
</feature>
<evidence type="ECO:0000256" key="1">
    <source>
        <dbReference type="SAM" id="MobiDB-lite"/>
    </source>
</evidence>
<reference evidence="5" key="1">
    <citation type="submission" date="2016-02" db="EMBL/GenBank/DDBJ databases">
        <authorList>
            <person name="Holder M.E."/>
            <person name="Ajami N.J."/>
            <person name="Petrosino J.F."/>
        </authorList>
    </citation>
    <scope>NUCLEOTIDE SEQUENCE [LARGE SCALE GENOMIC DNA]</scope>
    <source>
        <strain evidence="5">CCUG 36733</strain>
    </source>
</reference>
<dbReference type="Proteomes" id="UP000065220">
    <property type="component" value="Chromosome"/>
</dbReference>
<proteinExistence type="predicted"/>
<keyword evidence="2" id="KW-1133">Transmembrane helix</keyword>
<dbReference type="PANTHER" id="PTHR42698">
    <property type="entry name" value="GTPASE ERA"/>
    <property type="match status" value="1"/>
</dbReference>
<keyword evidence="2" id="KW-0472">Membrane</keyword>
<feature type="domain" description="G" evidence="3">
    <location>
        <begin position="85"/>
        <end position="200"/>
    </location>
</feature>
<organism evidence="4 5">
    <name type="scientific">Actinomyces radicidentis</name>
    <dbReference type="NCBI Taxonomy" id="111015"/>
    <lineage>
        <taxon>Bacteria</taxon>
        <taxon>Bacillati</taxon>
        <taxon>Actinomycetota</taxon>
        <taxon>Actinomycetes</taxon>
        <taxon>Actinomycetales</taxon>
        <taxon>Actinomycetaceae</taxon>
        <taxon>Actinomyces</taxon>
    </lineage>
</organism>
<dbReference type="InterPro" id="IPR006073">
    <property type="entry name" value="GTP-bd"/>
</dbReference>
<feature type="compositionally biased region" description="Basic and acidic residues" evidence="1">
    <location>
        <begin position="18"/>
        <end position="34"/>
    </location>
</feature>
<evidence type="ECO:0000256" key="2">
    <source>
        <dbReference type="SAM" id="Phobius"/>
    </source>
</evidence>
<dbReference type="Gene3D" id="3.40.50.300">
    <property type="entry name" value="P-loop containing nucleotide triphosphate hydrolases"/>
    <property type="match status" value="1"/>
</dbReference>
<dbReference type="GO" id="GO:0019843">
    <property type="term" value="F:rRNA binding"/>
    <property type="evidence" value="ECO:0007669"/>
    <property type="project" value="TreeGrafter"/>
</dbReference>
<dbReference type="EMBL" id="CP014228">
    <property type="protein sequence ID" value="AMD87896.1"/>
    <property type="molecule type" value="Genomic_DNA"/>
</dbReference>